<comment type="caution">
    <text evidence="1">The sequence shown here is derived from an EMBL/GenBank/DDBJ whole genome shotgun (WGS) entry which is preliminary data.</text>
</comment>
<dbReference type="SUPFAM" id="SSF81301">
    <property type="entry name" value="Nucleotidyltransferase"/>
    <property type="match status" value="1"/>
</dbReference>
<accession>A0ABU0EC74</accession>
<evidence type="ECO:0000313" key="1">
    <source>
        <dbReference type="EMBL" id="MDQ0372655.1"/>
    </source>
</evidence>
<proteinExistence type="predicted"/>
<evidence type="ECO:0000313" key="2">
    <source>
        <dbReference type="Proteomes" id="UP001239626"/>
    </source>
</evidence>
<gene>
    <name evidence="1" type="ORF">J2X26_000952</name>
</gene>
<sequence length="199" mass="21908">MVSAEEIVRQYPYDPDGVEWLVPPEHVDITIAEYDRAWPGAVAALADLVRGALGDEVLSLEHVGSTSVAGLAAKPIIDLDLTVADSTDESRYRPQLEAAGFTLILRERAWHEHRMLTHDVPQANLHVWSPDGPEPVRHVLLRDWLRAHPEDRDAYAAAKRAAADGLRTGGGGSGMDYNELKAPTIGEILDRVFRAHGLR</sequence>
<dbReference type="InterPro" id="IPR007344">
    <property type="entry name" value="GrpB/CoaE"/>
</dbReference>
<keyword evidence="2" id="KW-1185">Reference proteome</keyword>
<dbReference type="PANTHER" id="PTHR34822:SF1">
    <property type="entry name" value="GRPB FAMILY PROTEIN"/>
    <property type="match status" value="1"/>
</dbReference>
<dbReference type="Gene3D" id="3.30.460.10">
    <property type="entry name" value="Beta Polymerase, domain 2"/>
    <property type="match status" value="1"/>
</dbReference>
<organism evidence="1 2">
    <name type="scientific">Cellulomonas humilata</name>
    <dbReference type="NCBI Taxonomy" id="144055"/>
    <lineage>
        <taxon>Bacteria</taxon>
        <taxon>Bacillati</taxon>
        <taxon>Actinomycetota</taxon>
        <taxon>Actinomycetes</taxon>
        <taxon>Micrococcales</taxon>
        <taxon>Cellulomonadaceae</taxon>
        <taxon>Cellulomonas</taxon>
    </lineage>
</organism>
<dbReference type="PANTHER" id="PTHR34822">
    <property type="entry name" value="GRPB DOMAIN PROTEIN (AFU_ORTHOLOGUE AFUA_1G01530)"/>
    <property type="match status" value="1"/>
</dbReference>
<dbReference type="RefSeq" id="WP_307490255.1">
    <property type="nucleotide sequence ID" value="NZ_JAUSVB010000001.1"/>
</dbReference>
<dbReference type="InterPro" id="IPR043519">
    <property type="entry name" value="NT_sf"/>
</dbReference>
<name>A0ABU0EC74_9CELL</name>
<dbReference type="Proteomes" id="UP001239626">
    <property type="component" value="Unassembled WGS sequence"/>
</dbReference>
<dbReference type="Pfam" id="PF04229">
    <property type="entry name" value="GrpB"/>
    <property type="match status" value="1"/>
</dbReference>
<dbReference type="EMBL" id="JAUSVB010000001">
    <property type="protein sequence ID" value="MDQ0372655.1"/>
    <property type="molecule type" value="Genomic_DNA"/>
</dbReference>
<reference evidence="1 2" key="1">
    <citation type="submission" date="2023-07" db="EMBL/GenBank/DDBJ databases">
        <title>Sorghum-associated microbial communities from plants grown in Nebraska, USA.</title>
        <authorList>
            <person name="Schachtman D."/>
        </authorList>
    </citation>
    <scope>NUCLEOTIDE SEQUENCE [LARGE SCALE GENOMIC DNA]</scope>
    <source>
        <strain evidence="1 2">BE332</strain>
    </source>
</reference>
<protein>
    <submittedName>
        <fullName evidence="1">GrpB-like predicted nucleotidyltransferase (UPF0157 family)</fullName>
    </submittedName>
</protein>